<name>A0A927AW68_9BACT</name>
<keyword evidence="3" id="KW-1185">Reference proteome</keyword>
<evidence type="ECO:0000313" key="3">
    <source>
        <dbReference type="Proteomes" id="UP000598820"/>
    </source>
</evidence>
<keyword evidence="1" id="KW-0732">Signal</keyword>
<organism evidence="2 3">
    <name type="scientific">Spirosoma profusum</name>
    <dbReference type="NCBI Taxonomy" id="2771354"/>
    <lineage>
        <taxon>Bacteria</taxon>
        <taxon>Pseudomonadati</taxon>
        <taxon>Bacteroidota</taxon>
        <taxon>Cytophagia</taxon>
        <taxon>Cytophagales</taxon>
        <taxon>Cytophagaceae</taxon>
        <taxon>Spirosoma</taxon>
    </lineage>
</organism>
<reference evidence="2" key="1">
    <citation type="submission" date="2020-09" db="EMBL/GenBank/DDBJ databases">
        <authorList>
            <person name="Kim M.K."/>
        </authorList>
    </citation>
    <scope>NUCLEOTIDE SEQUENCE</scope>
    <source>
        <strain evidence="2">BT702</strain>
    </source>
</reference>
<dbReference type="AlphaFoldDB" id="A0A927AW68"/>
<evidence type="ECO:0008006" key="4">
    <source>
        <dbReference type="Google" id="ProtNLM"/>
    </source>
</evidence>
<proteinExistence type="predicted"/>
<feature type="signal peptide" evidence="1">
    <location>
        <begin position="1"/>
        <end position="21"/>
    </location>
</feature>
<accession>A0A927AW68</accession>
<gene>
    <name evidence="2" type="ORF">IC229_33040</name>
</gene>
<sequence length="119" mass="13194">MKTALSLFFVIYFLFINANHAKPSTQSAQDTTSLAVYVGTYKADSDNELKTIDIWLNEGKLYGAANGQQRLELRPTSTKDQLQIVGSTDVIVFLRDDKKQVSKVKIATPDGELIATKQP</sequence>
<feature type="chain" id="PRO_5036748134" description="DUF3471 domain-containing protein" evidence="1">
    <location>
        <begin position="22"/>
        <end position="119"/>
    </location>
</feature>
<dbReference type="EMBL" id="JACWZY010000058">
    <property type="protein sequence ID" value="MBD2705484.1"/>
    <property type="molecule type" value="Genomic_DNA"/>
</dbReference>
<protein>
    <recommendedName>
        <fullName evidence="4">DUF3471 domain-containing protein</fullName>
    </recommendedName>
</protein>
<dbReference type="RefSeq" id="WP_190892951.1">
    <property type="nucleotide sequence ID" value="NZ_JACWZY010000058.1"/>
</dbReference>
<dbReference type="Proteomes" id="UP000598820">
    <property type="component" value="Unassembled WGS sequence"/>
</dbReference>
<evidence type="ECO:0000256" key="1">
    <source>
        <dbReference type="SAM" id="SignalP"/>
    </source>
</evidence>
<comment type="caution">
    <text evidence="2">The sequence shown here is derived from an EMBL/GenBank/DDBJ whole genome shotgun (WGS) entry which is preliminary data.</text>
</comment>
<evidence type="ECO:0000313" key="2">
    <source>
        <dbReference type="EMBL" id="MBD2705484.1"/>
    </source>
</evidence>